<dbReference type="AlphaFoldDB" id="A0A7X0RMJ7"/>
<dbReference type="Pfam" id="PF10934">
    <property type="entry name" value="Sheath_initiator"/>
    <property type="match status" value="1"/>
</dbReference>
<protein>
    <submittedName>
        <fullName evidence="1">DUF2634 domain-containing protein</fullName>
    </submittedName>
</protein>
<gene>
    <name evidence="1" type="ORF">H7C19_06255</name>
</gene>
<evidence type="ECO:0000313" key="2">
    <source>
        <dbReference type="Proteomes" id="UP000547209"/>
    </source>
</evidence>
<reference evidence="1 2" key="1">
    <citation type="submission" date="2020-08" db="EMBL/GenBank/DDBJ databases">
        <title>Cohnella phylogeny.</title>
        <authorList>
            <person name="Dunlap C."/>
        </authorList>
    </citation>
    <scope>NUCLEOTIDE SEQUENCE [LARGE SCALE GENOMIC DNA]</scope>
    <source>
        <strain evidence="1 2">DSM 28246</strain>
    </source>
</reference>
<dbReference type="SUPFAM" id="SSF160719">
    <property type="entry name" value="gpW/gp25-like"/>
    <property type="match status" value="1"/>
</dbReference>
<comment type="caution">
    <text evidence="1">The sequence shown here is derived from an EMBL/GenBank/DDBJ whole genome shotgun (WGS) entry which is preliminary data.</text>
</comment>
<dbReference type="RefSeq" id="WP_185141723.1">
    <property type="nucleotide sequence ID" value="NZ_JACJVP010000007.1"/>
</dbReference>
<accession>A0A7X0RMJ7</accession>
<dbReference type="Proteomes" id="UP000547209">
    <property type="component" value="Unassembled WGS sequence"/>
</dbReference>
<sequence>MIPSGGIELDMPVEEVQQPSRTYRLDLESNRIVGKVDGLEALRQFVFKTLSTERFEHLIYSNDYGMEGSQLLGTSPLLFRSEIPRRIREALIVDDRVQTVERFETTVDGDSALVRFVVVSVYGAFQEEVRINNV</sequence>
<evidence type="ECO:0000313" key="1">
    <source>
        <dbReference type="EMBL" id="MBB6670287.1"/>
    </source>
</evidence>
<keyword evidence="2" id="KW-1185">Reference proteome</keyword>
<dbReference type="InterPro" id="IPR020288">
    <property type="entry name" value="Sheath_initiator"/>
</dbReference>
<organism evidence="1 2">
    <name type="scientific">Cohnella nanjingensis</name>
    <dbReference type="NCBI Taxonomy" id="1387779"/>
    <lineage>
        <taxon>Bacteria</taxon>
        <taxon>Bacillati</taxon>
        <taxon>Bacillota</taxon>
        <taxon>Bacilli</taxon>
        <taxon>Bacillales</taxon>
        <taxon>Paenibacillaceae</taxon>
        <taxon>Cohnella</taxon>
    </lineage>
</organism>
<name>A0A7X0RMJ7_9BACL</name>
<proteinExistence type="predicted"/>
<dbReference type="EMBL" id="JACJVP010000007">
    <property type="protein sequence ID" value="MBB6670287.1"/>
    <property type="molecule type" value="Genomic_DNA"/>
</dbReference>